<dbReference type="AlphaFoldDB" id="X1LP42"/>
<organism evidence="1">
    <name type="scientific">marine sediment metagenome</name>
    <dbReference type="NCBI Taxonomy" id="412755"/>
    <lineage>
        <taxon>unclassified sequences</taxon>
        <taxon>metagenomes</taxon>
        <taxon>ecological metagenomes</taxon>
    </lineage>
</organism>
<sequence length="102" mass="12386">MKAQAPWDKYLRLINIDVAIEIKLWLNRLSPDNMVKRAEWDIQKLTDTPNKIQNSYFLNFVQLDFRHEQNKTYYKQLREYLIKQKQNWPNLNILCVSSDSKL</sequence>
<name>X1LP42_9ZZZZ</name>
<gene>
    <name evidence="1" type="ORF">S06H3_17019</name>
</gene>
<comment type="caution">
    <text evidence="1">The sequence shown here is derived from an EMBL/GenBank/DDBJ whole genome shotgun (WGS) entry which is preliminary data.</text>
</comment>
<evidence type="ECO:0000313" key="1">
    <source>
        <dbReference type="EMBL" id="GAI04155.1"/>
    </source>
</evidence>
<dbReference type="EMBL" id="BARV01008471">
    <property type="protein sequence ID" value="GAI04155.1"/>
    <property type="molecule type" value="Genomic_DNA"/>
</dbReference>
<reference evidence="1" key="1">
    <citation type="journal article" date="2014" name="Front. Microbiol.">
        <title>High frequency of phylogenetically diverse reductive dehalogenase-homologous genes in deep subseafloor sedimentary metagenomes.</title>
        <authorList>
            <person name="Kawai M."/>
            <person name="Futagami T."/>
            <person name="Toyoda A."/>
            <person name="Takaki Y."/>
            <person name="Nishi S."/>
            <person name="Hori S."/>
            <person name="Arai W."/>
            <person name="Tsubouchi T."/>
            <person name="Morono Y."/>
            <person name="Uchiyama I."/>
            <person name="Ito T."/>
            <person name="Fujiyama A."/>
            <person name="Inagaki F."/>
            <person name="Takami H."/>
        </authorList>
    </citation>
    <scope>NUCLEOTIDE SEQUENCE</scope>
    <source>
        <strain evidence="1">Expedition CK06-06</strain>
    </source>
</reference>
<protein>
    <submittedName>
        <fullName evidence="1">Uncharacterized protein</fullName>
    </submittedName>
</protein>
<accession>X1LP42</accession>
<proteinExistence type="predicted"/>